<feature type="compositionally biased region" description="Polar residues" evidence="1">
    <location>
        <begin position="217"/>
        <end position="227"/>
    </location>
</feature>
<feature type="region of interest" description="Disordered" evidence="1">
    <location>
        <begin position="207"/>
        <end position="285"/>
    </location>
</feature>
<reference evidence="3" key="1">
    <citation type="submission" date="2022-11" db="EMBL/GenBank/DDBJ databases">
        <title>Genome Sequence of Cubamyces cubensis.</title>
        <authorList>
            <person name="Buettner E."/>
        </authorList>
    </citation>
    <scope>NUCLEOTIDE SEQUENCE</scope>
    <source>
        <strain evidence="3">MPL-01</strain>
    </source>
</reference>
<evidence type="ECO:0000313" key="3">
    <source>
        <dbReference type="EMBL" id="KAJ8475223.1"/>
    </source>
</evidence>
<accession>A0AAD7XAC0</accession>
<feature type="domain" description="Fungal-type protein kinase" evidence="2">
    <location>
        <begin position="38"/>
        <end position="82"/>
    </location>
</feature>
<name>A0AAD7XAC0_9APHY</name>
<evidence type="ECO:0000313" key="4">
    <source>
        <dbReference type="Proteomes" id="UP001215151"/>
    </source>
</evidence>
<gene>
    <name evidence="3" type="ORF">ONZ51_g6690</name>
</gene>
<proteinExistence type="predicted"/>
<dbReference type="EMBL" id="JAPEVG010000165">
    <property type="protein sequence ID" value="KAJ8475223.1"/>
    <property type="molecule type" value="Genomic_DNA"/>
</dbReference>
<feature type="compositionally biased region" description="Basic and acidic residues" evidence="1">
    <location>
        <begin position="267"/>
        <end position="278"/>
    </location>
</feature>
<dbReference type="Pfam" id="PF17667">
    <property type="entry name" value="Pkinase_fungal"/>
    <property type="match status" value="1"/>
</dbReference>
<keyword evidence="4" id="KW-1185">Reference proteome</keyword>
<feature type="region of interest" description="Disordered" evidence="1">
    <location>
        <begin position="1"/>
        <end position="24"/>
    </location>
</feature>
<organism evidence="3 4">
    <name type="scientific">Trametes cubensis</name>
    <dbReference type="NCBI Taxonomy" id="1111947"/>
    <lineage>
        <taxon>Eukaryota</taxon>
        <taxon>Fungi</taxon>
        <taxon>Dikarya</taxon>
        <taxon>Basidiomycota</taxon>
        <taxon>Agaricomycotina</taxon>
        <taxon>Agaricomycetes</taxon>
        <taxon>Polyporales</taxon>
        <taxon>Polyporaceae</taxon>
        <taxon>Trametes</taxon>
    </lineage>
</organism>
<evidence type="ECO:0000256" key="1">
    <source>
        <dbReference type="SAM" id="MobiDB-lite"/>
    </source>
</evidence>
<dbReference type="Proteomes" id="UP001215151">
    <property type="component" value="Unassembled WGS sequence"/>
</dbReference>
<evidence type="ECO:0000259" key="2">
    <source>
        <dbReference type="Pfam" id="PF17667"/>
    </source>
</evidence>
<feature type="compositionally biased region" description="Polar residues" evidence="1">
    <location>
        <begin position="1"/>
        <end position="16"/>
    </location>
</feature>
<dbReference type="AlphaFoldDB" id="A0AAD7XAC0"/>
<comment type="caution">
    <text evidence="3">The sequence shown here is derived from an EMBL/GenBank/DDBJ whole genome shotgun (WGS) entry which is preliminary data.</text>
</comment>
<protein>
    <recommendedName>
        <fullName evidence="2">Fungal-type protein kinase domain-containing protein</fullName>
    </recommendedName>
</protein>
<sequence>MSTSAGDNLNQPSSSKPPHRHRLDVGEDDMEDVEHLKQRANLRTQGAPHFIAYELLKSAPGAVLHDICHDLESFFWVLVWVVLRHASHRSLRDCTDVFILGNDAQTAAGKGGLVRDVDEPIEVVDNPPLTQFLQDFKLLVYLAAFKPKMFGPREPLTYDSVVAVLYKALAREDWPVDDKAIPFVPFKLPRTNGVFAGQLDIPIVATGSKKAAAPRSDNASDVRTSTPGRKKRPLEEYEQEIPSPVASSTLVSGTDGLRPKRLKHTHSARDDSCSKLEDDSQPDQA</sequence>
<dbReference type="InterPro" id="IPR040976">
    <property type="entry name" value="Pkinase_fungal"/>
</dbReference>